<reference evidence="2 3" key="1">
    <citation type="journal article" date="2015" name="Stand. Genomic Sci.">
        <title>Complete genome sequence and description of Salinispira pacifica gen. nov., sp. nov., a novel spirochaete isolated form a hypersaline microbial mat.</title>
        <authorList>
            <person name="Ben Hania W."/>
            <person name="Joseph M."/>
            <person name="Schumann P."/>
            <person name="Bunk B."/>
            <person name="Fiebig A."/>
            <person name="Sproer C."/>
            <person name="Klenk H.P."/>
            <person name="Fardeau M.L."/>
            <person name="Spring S."/>
        </authorList>
    </citation>
    <scope>NUCLEOTIDE SEQUENCE [LARGE SCALE GENOMIC DNA]</scope>
    <source>
        <strain evidence="2 3">L21-RPul-D2</strain>
    </source>
</reference>
<evidence type="ECO:0000256" key="1">
    <source>
        <dbReference type="SAM" id="MobiDB-lite"/>
    </source>
</evidence>
<feature type="region of interest" description="Disordered" evidence="1">
    <location>
        <begin position="1"/>
        <end position="20"/>
    </location>
</feature>
<organism evidence="2 3">
    <name type="scientific">Salinispira pacifica</name>
    <dbReference type="NCBI Taxonomy" id="1307761"/>
    <lineage>
        <taxon>Bacteria</taxon>
        <taxon>Pseudomonadati</taxon>
        <taxon>Spirochaetota</taxon>
        <taxon>Spirochaetia</taxon>
        <taxon>Spirochaetales</taxon>
        <taxon>Spirochaetaceae</taxon>
        <taxon>Salinispira</taxon>
    </lineage>
</organism>
<gene>
    <name evidence="2" type="ORF">L21SP2_3222</name>
</gene>
<dbReference type="AlphaFoldDB" id="V5WL74"/>
<keyword evidence="3" id="KW-1185">Reference proteome</keyword>
<sequence length="63" mass="7085">MYKKTPTKRSGQNDPQKGPIVKRRLSNTLVYINYTSLIIENNYIAQISSVISSNFPASRGNNP</sequence>
<evidence type="ECO:0000313" key="2">
    <source>
        <dbReference type="EMBL" id="AHC16562.1"/>
    </source>
</evidence>
<dbReference type="STRING" id="1307761.L21SP2_3222"/>
<accession>V5WL74</accession>
<name>V5WL74_9SPIO</name>
<dbReference type="Proteomes" id="UP000018680">
    <property type="component" value="Chromosome"/>
</dbReference>
<dbReference type="EMBL" id="CP006939">
    <property type="protein sequence ID" value="AHC16562.1"/>
    <property type="molecule type" value="Genomic_DNA"/>
</dbReference>
<proteinExistence type="predicted"/>
<evidence type="ECO:0000313" key="3">
    <source>
        <dbReference type="Proteomes" id="UP000018680"/>
    </source>
</evidence>
<protein>
    <submittedName>
        <fullName evidence="2">Uncharacterized protein</fullName>
    </submittedName>
</protein>
<dbReference type="KEGG" id="slr:L21SP2_3222"/>
<dbReference type="HOGENOM" id="CLU_2883339_0_0_12"/>